<dbReference type="Proteomes" id="UP000291144">
    <property type="component" value="Unassembled WGS sequence"/>
</dbReference>
<evidence type="ECO:0000259" key="2">
    <source>
        <dbReference type="Pfam" id="PF02720"/>
    </source>
</evidence>
<feature type="compositionally biased region" description="Basic and acidic residues" evidence="1">
    <location>
        <begin position="130"/>
        <end position="140"/>
    </location>
</feature>
<name>A0A4R0KY60_9ACTN</name>
<comment type="caution">
    <text evidence="3">The sequence shown here is derived from an EMBL/GenBank/DDBJ whole genome shotgun (WGS) entry which is preliminary data.</text>
</comment>
<proteinExistence type="predicted"/>
<feature type="compositionally biased region" description="Basic and acidic residues" evidence="1">
    <location>
        <begin position="96"/>
        <end position="111"/>
    </location>
</feature>
<feature type="compositionally biased region" description="Polar residues" evidence="1">
    <location>
        <begin position="311"/>
        <end position="323"/>
    </location>
</feature>
<accession>A0A4R0KY60</accession>
<dbReference type="AlphaFoldDB" id="A0A4R0KY60"/>
<reference evidence="3 4" key="1">
    <citation type="submission" date="2019-02" db="EMBL/GenBank/DDBJ databases">
        <title>Kribbella capetownensis sp. nov. and Kribbella speibonae sp. nov., isolated from soil.</title>
        <authorList>
            <person name="Curtis S.M."/>
            <person name="Norton I."/>
            <person name="Everest G.J."/>
            <person name="Meyers P.R."/>
        </authorList>
    </citation>
    <scope>NUCLEOTIDE SEQUENCE [LARGE SCALE GENOMIC DNA]</scope>
    <source>
        <strain evidence="3 4">NRRL B-24813</strain>
    </source>
</reference>
<keyword evidence="4" id="KW-1185">Reference proteome</keyword>
<dbReference type="Pfam" id="PF02720">
    <property type="entry name" value="DUF222"/>
    <property type="match status" value="1"/>
</dbReference>
<evidence type="ECO:0000313" key="3">
    <source>
        <dbReference type="EMBL" id="TCC64276.1"/>
    </source>
</evidence>
<dbReference type="EMBL" id="SJKB01000002">
    <property type="protein sequence ID" value="TCC64276.1"/>
    <property type="molecule type" value="Genomic_DNA"/>
</dbReference>
<feature type="region of interest" description="Disordered" evidence="1">
    <location>
        <begin position="282"/>
        <end position="331"/>
    </location>
</feature>
<feature type="compositionally biased region" description="Low complexity" evidence="1">
    <location>
        <begin position="282"/>
        <end position="294"/>
    </location>
</feature>
<organism evidence="3 4">
    <name type="scientific">Kribbella pittospori</name>
    <dbReference type="NCBI Taxonomy" id="722689"/>
    <lineage>
        <taxon>Bacteria</taxon>
        <taxon>Bacillati</taxon>
        <taxon>Actinomycetota</taxon>
        <taxon>Actinomycetes</taxon>
        <taxon>Propionibacteriales</taxon>
        <taxon>Kribbellaceae</taxon>
        <taxon>Kribbella</taxon>
    </lineage>
</organism>
<feature type="region of interest" description="Disordered" evidence="1">
    <location>
        <begin position="92"/>
        <end position="140"/>
    </location>
</feature>
<protein>
    <submittedName>
        <fullName evidence="3">DUF222 domain-containing protein</fullName>
    </submittedName>
</protein>
<gene>
    <name evidence="3" type="ORF">E0H73_07635</name>
</gene>
<evidence type="ECO:0000313" key="4">
    <source>
        <dbReference type="Proteomes" id="UP000291144"/>
    </source>
</evidence>
<dbReference type="OrthoDB" id="3831301at2"/>
<dbReference type="InterPro" id="IPR003870">
    <property type="entry name" value="DUF222"/>
</dbReference>
<feature type="domain" description="DUF222" evidence="2">
    <location>
        <begin position="152"/>
        <end position="283"/>
    </location>
</feature>
<evidence type="ECO:0000256" key="1">
    <source>
        <dbReference type="SAM" id="MobiDB-lite"/>
    </source>
</evidence>
<sequence>MELLGERPVWSMSGAERLATLDALEAELARLQTARLQTIAGLEEVGYAQEIGAHDTVQLLAFRYRIDRPEARRDVRLALALSKYAEVEAALPATDRPVDAGRPGDPDHPVDADQLDDPTRPDAPTQADEPGLHDDETGDRDRATDVYLRPAQAEAIVSALERVPSTVPADDIAVAEQQLVNLARHLSPGELRKAGQRIRDILDTDGPEPDERKAYDRESLILFTAPNGVKFRGYLANENAELLRSLIHAGARPHRTVDGQLDPRPRDKRQADALTTTLTIAATAYDATPTHTPASPHPHRRPPNRPHTSHQGQLTHPHNNSWRIHNRRSRL</sequence>
<dbReference type="RefSeq" id="WP_131352780.1">
    <property type="nucleotide sequence ID" value="NZ_SJKB01000002.1"/>
</dbReference>
<feature type="compositionally biased region" description="Basic residues" evidence="1">
    <location>
        <begin position="297"/>
        <end position="308"/>
    </location>
</feature>